<dbReference type="Proteomes" id="UP001199106">
    <property type="component" value="Unassembled WGS sequence"/>
</dbReference>
<keyword evidence="3" id="KW-1185">Reference proteome</keyword>
<feature type="region of interest" description="Disordered" evidence="1">
    <location>
        <begin position="141"/>
        <end position="164"/>
    </location>
</feature>
<organism evidence="2 3">
    <name type="scientific">Alternaria panax</name>
    <dbReference type="NCBI Taxonomy" id="48097"/>
    <lineage>
        <taxon>Eukaryota</taxon>
        <taxon>Fungi</taxon>
        <taxon>Dikarya</taxon>
        <taxon>Ascomycota</taxon>
        <taxon>Pezizomycotina</taxon>
        <taxon>Dothideomycetes</taxon>
        <taxon>Pleosporomycetidae</taxon>
        <taxon>Pleosporales</taxon>
        <taxon>Pleosporineae</taxon>
        <taxon>Pleosporaceae</taxon>
        <taxon>Alternaria</taxon>
        <taxon>Alternaria sect. Panax</taxon>
    </lineage>
</organism>
<sequence>MSTAATNSEEMPPSYYNEEKGASPTYTSVARALTALSEGPLDETISVPMISRTVANSIHNYNPFSRKRGEVRQIIVVRQMKRSQYLAHYAKDAEGNFVGTGSPAPDHGLVFVPGKSSSEEMLKQANEVALEVQRRRGKGIGKYGMPQDDSSSAMMVSPASLTLG</sequence>
<reference evidence="2" key="1">
    <citation type="submission" date="2021-07" db="EMBL/GenBank/DDBJ databases">
        <title>Genome Resource of American Ginseng Black Spot Pathogen Alternaria panax.</title>
        <authorList>
            <person name="Qiu C."/>
            <person name="Wang W."/>
            <person name="Liu Z."/>
        </authorList>
    </citation>
    <scope>NUCLEOTIDE SEQUENCE</scope>
    <source>
        <strain evidence="2">BNCC115425</strain>
    </source>
</reference>
<protein>
    <submittedName>
        <fullName evidence="2">Uncharacterized protein</fullName>
    </submittedName>
</protein>
<feature type="compositionally biased region" description="Polar residues" evidence="1">
    <location>
        <begin position="148"/>
        <end position="164"/>
    </location>
</feature>
<evidence type="ECO:0000256" key="1">
    <source>
        <dbReference type="SAM" id="MobiDB-lite"/>
    </source>
</evidence>
<name>A0AAD4NVI0_9PLEO</name>
<accession>A0AAD4NVI0</accession>
<feature type="region of interest" description="Disordered" evidence="1">
    <location>
        <begin position="1"/>
        <end position="22"/>
    </location>
</feature>
<proteinExistence type="predicted"/>
<evidence type="ECO:0000313" key="2">
    <source>
        <dbReference type="EMBL" id="KAG9195070.1"/>
    </source>
</evidence>
<comment type="caution">
    <text evidence="2">The sequence shown here is derived from an EMBL/GenBank/DDBJ whole genome shotgun (WGS) entry which is preliminary data.</text>
</comment>
<dbReference type="AlphaFoldDB" id="A0AAD4NVI0"/>
<dbReference type="EMBL" id="JAANER010000001">
    <property type="protein sequence ID" value="KAG9195070.1"/>
    <property type="molecule type" value="Genomic_DNA"/>
</dbReference>
<gene>
    <name evidence="2" type="ORF">G6011_00190</name>
</gene>
<evidence type="ECO:0000313" key="3">
    <source>
        <dbReference type="Proteomes" id="UP001199106"/>
    </source>
</evidence>